<keyword evidence="4 7" id="KW-0645">Protease</keyword>
<evidence type="ECO:0000256" key="9">
    <source>
        <dbReference type="SAM" id="SignalP"/>
    </source>
</evidence>
<evidence type="ECO:0000259" key="11">
    <source>
        <dbReference type="Pfam" id="PF22148"/>
    </source>
</evidence>
<evidence type="ECO:0000256" key="4">
    <source>
        <dbReference type="ARBA" id="ARBA00022670"/>
    </source>
</evidence>
<evidence type="ECO:0000256" key="2">
    <source>
        <dbReference type="ARBA" id="ARBA00011073"/>
    </source>
</evidence>
<dbReference type="InterPro" id="IPR034084">
    <property type="entry name" value="Thermitase-like_dom"/>
</dbReference>
<dbReference type="GO" id="GO:0005576">
    <property type="term" value="C:extracellular region"/>
    <property type="evidence" value="ECO:0007669"/>
    <property type="project" value="UniProtKB-SubCell"/>
</dbReference>
<keyword evidence="9" id="KW-0732">Signal</keyword>
<dbReference type="InterPro" id="IPR050131">
    <property type="entry name" value="Peptidase_S8_subtilisin-like"/>
</dbReference>
<dbReference type="PRINTS" id="PR00723">
    <property type="entry name" value="SUBTILISIN"/>
</dbReference>
<feature type="domain" description="Fervidolysin-like N-terminal prodomain" evidence="11">
    <location>
        <begin position="39"/>
        <end position="103"/>
    </location>
</feature>
<gene>
    <name evidence="12" type="ORF">EDD58_101432</name>
</gene>
<evidence type="ECO:0000313" key="12">
    <source>
        <dbReference type="EMBL" id="TCS96790.1"/>
    </source>
</evidence>
<dbReference type="PROSITE" id="PS00137">
    <property type="entry name" value="SUBTILASE_HIS"/>
    <property type="match status" value="1"/>
</dbReference>
<evidence type="ECO:0000256" key="1">
    <source>
        <dbReference type="ARBA" id="ARBA00004613"/>
    </source>
</evidence>
<dbReference type="EMBL" id="SMAG01000001">
    <property type="protein sequence ID" value="TCS96790.1"/>
    <property type="molecule type" value="Genomic_DNA"/>
</dbReference>
<evidence type="ECO:0000313" key="13">
    <source>
        <dbReference type="Proteomes" id="UP000294937"/>
    </source>
</evidence>
<comment type="caution">
    <text evidence="12">The sequence shown here is derived from an EMBL/GenBank/DDBJ whole genome shotgun (WGS) entry which is preliminary data.</text>
</comment>
<reference evidence="12 13" key="1">
    <citation type="submission" date="2019-03" db="EMBL/GenBank/DDBJ databases">
        <title>Genomic Encyclopedia of Type Strains, Phase IV (KMG-IV): sequencing the most valuable type-strain genomes for metagenomic binning, comparative biology and taxonomic classification.</title>
        <authorList>
            <person name="Goeker M."/>
        </authorList>
    </citation>
    <scope>NUCLEOTIDE SEQUENCE [LARGE SCALE GENOMIC DNA]</scope>
    <source>
        <strain evidence="12 13">DSM 45707</strain>
    </source>
</reference>
<evidence type="ECO:0000256" key="8">
    <source>
        <dbReference type="RuleBase" id="RU003355"/>
    </source>
</evidence>
<name>A0A4R3LC17_9BACL</name>
<dbReference type="InterPro" id="IPR036852">
    <property type="entry name" value="Peptidase_S8/S53_dom_sf"/>
</dbReference>
<feature type="signal peptide" evidence="9">
    <location>
        <begin position="1"/>
        <end position="27"/>
    </location>
</feature>
<comment type="subcellular location">
    <subcellularLocation>
        <location evidence="1">Secreted</location>
    </subcellularLocation>
</comment>
<dbReference type="PROSITE" id="PS00138">
    <property type="entry name" value="SUBTILASE_SER"/>
    <property type="match status" value="1"/>
</dbReference>
<feature type="active site" description="Charge relay system" evidence="7">
    <location>
        <position position="338"/>
    </location>
</feature>
<dbReference type="InterPro" id="IPR023828">
    <property type="entry name" value="Peptidase_S8_Ser-AS"/>
</dbReference>
<protein>
    <submittedName>
        <fullName evidence="12">Thermitase</fullName>
    </submittedName>
</protein>
<dbReference type="PROSITE" id="PS51892">
    <property type="entry name" value="SUBTILASE"/>
    <property type="match status" value="1"/>
</dbReference>
<keyword evidence="5 7" id="KW-0378">Hydrolase</keyword>
<feature type="active site" description="Charge relay system" evidence="7">
    <location>
        <position position="147"/>
    </location>
</feature>
<evidence type="ECO:0000259" key="10">
    <source>
        <dbReference type="Pfam" id="PF00082"/>
    </source>
</evidence>
<dbReference type="GO" id="GO:0004252">
    <property type="term" value="F:serine-type endopeptidase activity"/>
    <property type="evidence" value="ECO:0007669"/>
    <property type="project" value="UniProtKB-UniRule"/>
</dbReference>
<organism evidence="12 13">
    <name type="scientific">Hazenella coriacea</name>
    <dbReference type="NCBI Taxonomy" id="1179467"/>
    <lineage>
        <taxon>Bacteria</taxon>
        <taxon>Bacillati</taxon>
        <taxon>Bacillota</taxon>
        <taxon>Bacilli</taxon>
        <taxon>Bacillales</taxon>
        <taxon>Thermoactinomycetaceae</taxon>
        <taxon>Hazenella</taxon>
    </lineage>
</organism>
<evidence type="ECO:0000256" key="3">
    <source>
        <dbReference type="ARBA" id="ARBA00022525"/>
    </source>
</evidence>
<dbReference type="PANTHER" id="PTHR43806">
    <property type="entry name" value="PEPTIDASE S8"/>
    <property type="match status" value="1"/>
</dbReference>
<keyword evidence="13" id="KW-1185">Reference proteome</keyword>
<dbReference type="InterPro" id="IPR023827">
    <property type="entry name" value="Peptidase_S8_Asp-AS"/>
</dbReference>
<dbReference type="InterPro" id="IPR022398">
    <property type="entry name" value="Peptidase_S8_His-AS"/>
</dbReference>
<dbReference type="SUPFAM" id="SSF52743">
    <property type="entry name" value="Subtilisin-like"/>
    <property type="match status" value="1"/>
</dbReference>
<keyword evidence="3" id="KW-0964">Secreted</keyword>
<dbReference type="InterPro" id="IPR015500">
    <property type="entry name" value="Peptidase_S8_subtilisin-rel"/>
</dbReference>
<evidence type="ECO:0000256" key="7">
    <source>
        <dbReference type="PROSITE-ProRule" id="PRU01240"/>
    </source>
</evidence>
<dbReference type="InterPro" id="IPR054399">
    <property type="entry name" value="Fervidolysin-like_N_prodom"/>
</dbReference>
<evidence type="ECO:0000256" key="6">
    <source>
        <dbReference type="ARBA" id="ARBA00022825"/>
    </source>
</evidence>
<dbReference type="Pfam" id="PF22148">
    <property type="entry name" value="Fervidolysin_NPro-like"/>
    <property type="match status" value="1"/>
</dbReference>
<dbReference type="RefSeq" id="WP_165875750.1">
    <property type="nucleotide sequence ID" value="NZ_SMAG01000001.1"/>
</dbReference>
<dbReference type="PANTHER" id="PTHR43806:SF11">
    <property type="entry name" value="CEREVISIN-RELATED"/>
    <property type="match status" value="1"/>
</dbReference>
<dbReference type="InterPro" id="IPR000209">
    <property type="entry name" value="Peptidase_S8/S53_dom"/>
</dbReference>
<accession>A0A4R3LC17</accession>
<evidence type="ECO:0000256" key="5">
    <source>
        <dbReference type="ARBA" id="ARBA00022801"/>
    </source>
</evidence>
<keyword evidence="6 7" id="KW-0720">Serine protease</keyword>
<dbReference type="CDD" id="cd07484">
    <property type="entry name" value="Peptidases_S8_Thermitase_like"/>
    <property type="match status" value="1"/>
</dbReference>
<dbReference type="Proteomes" id="UP000294937">
    <property type="component" value="Unassembled WGS sequence"/>
</dbReference>
<feature type="chain" id="PRO_5020954695" evidence="9">
    <location>
        <begin position="28"/>
        <end position="398"/>
    </location>
</feature>
<proteinExistence type="inferred from homology"/>
<dbReference type="PROSITE" id="PS00136">
    <property type="entry name" value="SUBTILASE_ASP"/>
    <property type="match status" value="1"/>
</dbReference>
<dbReference type="Gene3D" id="3.40.50.200">
    <property type="entry name" value="Peptidase S8/S53 domain"/>
    <property type="match status" value="1"/>
</dbReference>
<sequence length="398" mass="42441">MKKIISMLTVFSLSLSLLLFNVLKVEATPQTISSIVEGGEIIVKFKDHITLAEKQKVYADKKAEVVFQNDELGFDVISMKGLSAEKALGEFQYLPDVEYVEPNIKVEGAWIPNDPFFLPYQYGPQKIKAPEAWDHVRGKDVIVAVIDTGIQADHPDLAGKVLPGFDFVDGDFDPNDEPGPSGGHGTHVAGIIAATTNNGIGIAGVAPEAKILPIRVLDPTEKGKNYHVAAAIVLAVHKGAKVINLSLGVEKPSLVMEAAVNYAWKHGVVVVASAGNLGWSQPHYPAYYPKAIAVGATDPNDIKADFSNHGSWVDLAAPGVEIGSTVIGSQYYPISGTSMAAPHVSGVAALLSSLGLNNKEIRQTMESTADPIEGTGTYWTKGRVNADQAVKKVLGLQE</sequence>
<comment type="similarity">
    <text evidence="2 7 8">Belongs to the peptidase S8 family.</text>
</comment>
<dbReference type="GO" id="GO:0006508">
    <property type="term" value="P:proteolysis"/>
    <property type="evidence" value="ECO:0007669"/>
    <property type="project" value="UniProtKB-KW"/>
</dbReference>
<feature type="domain" description="Peptidase S8/S53" evidence="10">
    <location>
        <begin position="138"/>
        <end position="380"/>
    </location>
</feature>
<dbReference type="AlphaFoldDB" id="A0A4R3LC17"/>
<dbReference type="Pfam" id="PF00082">
    <property type="entry name" value="Peptidase_S8"/>
    <property type="match status" value="1"/>
</dbReference>
<feature type="active site" description="Charge relay system" evidence="7">
    <location>
        <position position="184"/>
    </location>
</feature>